<accession>A0A8J1UBD2</accession>
<comment type="caution">
    <text evidence="1">The sequence shown here is derived from an EMBL/GenBank/DDBJ whole genome shotgun (WGS) entry which is preliminary data.</text>
</comment>
<protein>
    <submittedName>
        <fullName evidence="1">Uncharacterized protein</fullName>
    </submittedName>
</protein>
<dbReference type="EMBL" id="CAIIXF020000004">
    <property type="protein sequence ID" value="CAH1780795.1"/>
    <property type="molecule type" value="Genomic_DNA"/>
</dbReference>
<dbReference type="OrthoDB" id="5976811at2759"/>
<dbReference type="Proteomes" id="UP000749559">
    <property type="component" value="Unassembled WGS sequence"/>
</dbReference>
<organism evidence="1 2">
    <name type="scientific">Owenia fusiformis</name>
    <name type="common">Polychaete worm</name>
    <dbReference type="NCBI Taxonomy" id="6347"/>
    <lineage>
        <taxon>Eukaryota</taxon>
        <taxon>Metazoa</taxon>
        <taxon>Spiralia</taxon>
        <taxon>Lophotrochozoa</taxon>
        <taxon>Annelida</taxon>
        <taxon>Polychaeta</taxon>
        <taxon>Sedentaria</taxon>
        <taxon>Canalipalpata</taxon>
        <taxon>Sabellida</taxon>
        <taxon>Oweniida</taxon>
        <taxon>Oweniidae</taxon>
        <taxon>Owenia</taxon>
    </lineage>
</organism>
<evidence type="ECO:0000313" key="1">
    <source>
        <dbReference type="EMBL" id="CAH1780795.1"/>
    </source>
</evidence>
<proteinExistence type="predicted"/>
<feature type="non-terminal residue" evidence="1">
    <location>
        <position position="169"/>
    </location>
</feature>
<keyword evidence="2" id="KW-1185">Reference proteome</keyword>
<dbReference type="AlphaFoldDB" id="A0A8J1UBD2"/>
<reference evidence="1" key="1">
    <citation type="submission" date="2022-03" db="EMBL/GenBank/DDBJ databases">
        <authorList>
            <person name="Martin C."/>
        </authorList>
    </citation>
    <scope>NUCLEOTIDE SEQUENCE</scope>
</reference>
<sequence>MHLGVNVTLLLLCLQGILTELPPKEIVQVSCPLIGCDIPCSVEEEYERDGETGCQTSCKCVPKMSIAMELPPVDSFVLDDQVVCPMVVVECEDECVKTTDAEGCDVCICPEPVDPIVLDDQVVCPMVVVECEDGCEKRTDTEGCDVCICPEPEIACAVPMCINDCGLFG</sequence>
<evidence type="ECO:0000313" key="2">
    <source>
        <dbReference type="Proteomes" id="UP000749559"/>
    </source>
</evidence>
<gene>
    <name evidence="1" type="ORF">OFUS_LOCUS7438</name>
</gene>
<name>A0A8J1UBD2_OWEFU</name>